<dbReference type="InterPro" id="IPR029044">
    <property type="entry name" value="Nucleotide-diphossugar_trans"/>
</dbReference>
<dbReference type="InterPro" id="IPR039367">
    <property type="entry name" value="Och1-like"/>
</dbReference>
<keyword evidence="2" id="KW-1185">Reference proteome</keyword>
<sequence>MCQCFGGFLFYLAGTNYASGNHVKAFTQNRADLEHANDILVRWCEGLATLPVPQPDPSKRRIPRIIHQTTRSSNEIPAHIKDLRSTWMNKNPTWKMILWDDSECLAFVKKEFPEYLEAYRGLPKDVERADFFRYMVILRYGGVYADMDTECRQPLDSLVCPLRSLIPL</sequence>
<evidence type="ECO:0008006" key="3">
    <source>
        <dbReference type="Google" id="ProtNLM"/>
    </source>
</evidence>
<evidence type="ECO:0000313" key="1">
    <source>
        <dbReference type="EMBL" id="KAK3258056.1"/>
    </source>
</evidence>
<dbReference type="Proteomes" id="UP001190700">
    <property type="component" value="Unassembled WGS sequence"/>
</dbReference>
<protein>
    <recommendedName>
        <fullName evidence="3">Glycosyltransferase family 32 protein</fullName>
    </recommendedName>
</protein>
<organism evidence="1 2">
    <name type="scientific">Cymbomonas tetramitiformis</name>
    <dbReference type="NCBI Taxonomy" id="36881"/>
    <lineage>
        <taxon>Eukaryota</taxon>
        <taxon>Viridiplantae</taxon>
        <taxon>Chlorophyta</taxon>
        <taxon>Pyramimonadophyceae</taxon>
        <taxon>Pyramimonadales</taxon>
        <taxon>Pyramimonadaceae</taxon>
        <taxon>Cymbomonas</taxon>
    </lineage>
</organism>
<proteinExistence type="predicted"/>
<dbReference type="GO" id="GO:0000009">
    <property type="term" value="F:alpha-1,6-mannosyltransferase activity"/>
    <property type="evidence" value="ECO:0007669"/>
    <property type="project" value="InterPro"/>
</dbReference>
<dbReference type="InterPro" id="IPR007577">
    <property type="entry name" value="GlycoTrfase_DXD_sugar-bd_CS"/>
</dbReference>
<reference evidence="1 2" key="1">
    <citation type="journal article" date="2015" name="Genome Biol. Evol.">
        <title>Comparative Genomics of a Bacterivorous Green Alga Reveals Evolutionary Causalities and Consequences of Phago-Mixotrophic Mode of Nutrition.</title>
        <authorList>
            <person name="Burns J.A."/>
            <person name="Paasch A."/>
            <person name="Narechania A."/>
            <person name="Kim E."/>
        </authorList>
    </citation>
    <scope>NUCLEOTIDE SEQUENCE [LARGE SCALE GENOMIC DNA]</scope>
    <source>
        <strain evidence="1 2">PLY_AMNH</strain>
    </source>
</reference>
<name>A0AAE0FDX7_9CHLO</name>
<accession>A0AAE0FDX7</accession>
<dbReference type="EMBL" id="LGRX02019853">
    <property type="protein sequence ID" value="KAK3258056.1"/>
    <property type="molecule type" value="Genomic_DNA"/>
</dbReference>
<dbReference type="PANTHER" id="PTHR31834">
    <property type="entry name" value="INITIATION-SPECIFIC ALPHA-1,6-MANNOSYLTRANSFERASE"/>
    <property type="match status" value="1"/>
</dbReference>
<dbReference type="SUPFAM" id="SSF53448">
    <property type="entry name" value="Nucleotide-diphospho-sugar transferases"/>
    <property type="match status" value="1"/>
</dbReference>
<comment type="caution">
    <text evidence="1">The sequence shown here is derived from an EMBL/GenBank/DDBJ whole genome shotgun (WGS) entry which is preliminary data.</text>
</comment>
<dbReference type="Pfam" id="PF04488">
    <property type="entry name" value="Gly_transf_sug"/>
    <property type="match status" value="1"/>
</dbReference>
<dbReference type="PANTHER" id="PTHR31834:SF1">
    <property type="entry name" value="INITIATION-SPECIFIC ALPHA-1,6-MANNOSYLTRANSFERASE"/>
    <property type="match status" value="1"/>
</dbReference>
<gene>
    <name evidence="1" type="ORF">CYMTET_32884</name>
</gene>
<dbReference type="AlphaFoldDB" id="A0AAE0FDX7"/>
<evidence type="ECO:0000313" key="2">
    <source>
        <dbReference type="Proteomes" id="UP001190700"/>
    </source>
</evidence>
<dbReference type="GO" id="GO:0000136">
    <property type="term" value="C:mannan polymerase complex"/>
    <property type="evidence" value="ECO:0007669"/>
    <property type="project" value="TreeGrafter"/>
</dbReference>
<dbReference type="GO" id="GO:0006487">
    <property type="term" value="P:protein N-linked glycosylation"/>
    <property type="evidence" value="ECO:0007669"/>
    <property type="project" value="TreeGrafter"/>
</dbReference>
<dbReference type="Gene3D" id="3.90.550.20">
    <property type="match status" value="1"/>
</dbReference>